<feature type="transmembrane region" description="Helical" evidence="1">
    <location>
        <begin position="106"/>
        <end position="125"/>
    </location>
</feature>
<gene>
    <name evidence="2" type="ORF">SAMN04487963_3419</name>
</gene>
<dbReference type="OrthoDB" id="5801246at2"/>
<feature type="transmembrane region" description="Helical" evidence="1">
    <location>
        <begin position="65"/>
        <end position="86"/>
    </location>
</feature>
<keyword evidence="1" id="KW-0812">Transmembrane</keyword>
<evidence type="ECO:0000256" key="1">
    <source>
        <dbReference type="SAM" id="Phobius"/>
    </source>
</evidence>
<keyword evidence="1" id="KW-0472">Membrane</keyword>
<name>A0A1I4T0I0_9GAMM</name>
<keyword evidence="3" id="KW-1185">Reference proteome</keyword>
<dbReference type="Proteomes" id="UP000198519">
    <property type="component" value="Unassembled WGS sequence"/>
</dbReference>
<dbReference type="STRING" id="488535.SAMN04487963_3419"/>
<accession>A0A1I4T0I0</accession>
<dbReference type="EMBL" id="FOUE01000006">
    <property type="protein sequence ID" value="SFM70155.1"/>
    <property type="molecule type" value="Genomic_DNA"/>
</dbReference>
<dbReference type="AlphaFoldDB" id="A0A1I4T0I0"/>
<protein>
    <submittedName>
        <fullName evidence="2">Uncharacterized protein</fullName>
    </submittedName>
</protein>
<sequence length="127" mass="14296">MNPYWNNAAVWLLIAVLAVLNGFLREAILQPLLGARLALPVSGVALALIVLIVTFVCFRWLAGPYWLIGIQWVVMTLLFEFGFGHYVAGKSWPELLQTFNVLRGDLFVLVLLVSLIAPRLVAWLYTR</sequence>
<organism evidence="2 3">
    <name type="scientific">Marinobacter zhejiangensis</name>
    <dbReference type="NCBI Taxonomy" id="488535"/>
    <lineage>
        <taxon>Bacteria</taxon>
        <taxon>Pseudomonadati</taxon>
        <taxon>Pseudomonadota</taxon>
        <taxon>Gammaproteobacteria</taxon>
        <taxon>Pseudomonadales</taxon>
        <taxon>Marinobacteraceae</taxon>
        <taxon>Marinobacter</taxon>
    </lineage>
</organism>
<evidence type="ECO:0000313" key="2">
    <source>
        <dbReference type="EMBL" id="SFM70155.1"/>
    </source>
</evidence>
<evidence type="ECO:0000313" key="3">
    <source>
        <dbReference type="Proteomes" id="UP000198519"/>
    </source>
</evidence>
<reference evidence="3" key="1">
    <citation type="submission" date="2016-10" db="EMBL/GenBank/DDBJ databases">
        <authorList>
            <person name="Varghese N."/>
            <person name="Submissions S."/>
        </authorList>
    </citation>
    <scope>NUCLEOTIDE SEQUENCE [LARGE SCALE GENOMIC DNA]</scope>
    <source>
        <strain evidence="3">CGMCC 1.7061</strain>
    </source>
</reference>
<keyword evidence="1" id="KW-1133">Transmembrane helix</keyword>
<proteinExistence type="predicted"/>
<feature type="transmembrane region" description="Helical" evidence="1">
    <location>
        <begin position="37"/>
        <end position="58"/>
    </location>
</feature>